<dbReference type="PROSITE" id="PS50850">
    <property type="entry name" value="MFS"/>
    <property type="match status" value="1"/>
</dbReference>
<gene>
    <name evidence="9" type="ORF">K452DRAFT_262662</name>
</gene>
<dbReference type="SUPFAM" id="SSF103473">
    <property type="entry name" value="MFS general substrate transporter"/>
    <property type="match status" value="1"/>
</dbReference>
<evidence type="ECO:0000256" key="6">
    <source>
        <dbReference type="ARBA" id="ARBA00023136"/>
    </source>
</evidence>
<keyword evidence="5 7" id="KW-1133">Transmembrane helix</keyword>
<dbReference type="CDD" id="cd17316">
    <property type="entry name" value="MFS_SV2_like"/>
    <property type="match status" value="1"/>
</dbReference>
<evidence type="ECO:0000256" key="2">
    <source>
        <dbReference type="ARBA" id="ARBA00008335"/>
    </source>
</evidence>
<dbReference type="InterPro" id="IPR020846">
    <property type="entry name" value="MFS_dom"/>
</dbReference>
<keyword evidence="3" id="KW-0813">Transport</keyword>
<dbReference type="PANTHER" id="PTHR23511:SF5">
    <property type="entry name" value="MAJOR FACILITATOR-TYPE TRANSPORTER HXNZ-RELATED"/>
    <property type="match status" value="1"/>
</dbReference>
<dbReference type="GO" id="GO:0016020">
    <property type="term" value="C:membrane"/>
    <property type="evidence" value="ECO:0007669"/>
    <property type="project" value="UniProtKB-SubCell"/>
</dbReference>
<feature type="domain" description="Major facilitator superfamily (MFS) profile" evidence="8">
    <location>
        <begin position="73"/>
        <end position="531"/>
    </location>
</feature>
<keyword evidence="6 7" id="KW-0472">Membrane</keyword>
<dbReference type="AlphaFoldDB" id="A0A6A6BVF0"/>
<dbReference type="FunFam" id="1.20.1250.20:FF:000171">
    <property type="entry name" value="MFS general substrate transporter"/>
    <property type="match status" value="1"/>
</dbReference>
<dbReference type="Pfam" id="PF07690">
    <property type="entry name" value="MFS_1"/>
    <property type="match status" value="1"/>
</dbReference>
<feature type="transmembrane region" description="Helical" evidence="7">
    <location>
        <begin position="420"/>
        <end position="441"/>
    </location>
</feature>
<dbReference type="InterPro" id="IPR036259">
    <property type="entry name" value="MFS_trans_sf"/>
</dbReference>
<comment type="subcellular location">
    <subcellularLocation>
        <location evidence="1">Membrane</location>
        <topology evidence="1">Multi-pass membrane protein</topology>
    </subcellularLocation>
</comment>
<dbReference type="OrthoDB" id="288590at2759"/>
<feature type="transmembrane region" description="Helical" evidence="7">
    <location>
        <begin position="392"/>
        <end position="413"/>
    </location>
</feature>
<sequence length="536" mass="58654">MSSASTKDEKIQEPTPADLNQSVSYSEGVVEAIDDSVVRDFYGASVSDSYRLKSELVGKHLEEIGMGRFQWCLFLVGGFGWTADNFWSQGISAVQPAMALEFSDVTKRSYSSVAFYIGLILGAYFWGTSADFIGRRPAFNTTIMIGGIFACAVAGAQNFVAFSAMWAVIGTAAGGNVPVDSMIFLEFVPESHQWLLTALSAWWNFGQVVVSLIGWVFLANYSCPSTSDYTTCSRKDNMGWRYTMITLGALAMAFGFIRLFVFRMPESPRYLLSKGRDAEAVAAVNHIAKFNRKQPTLTLAMLENIDASLGRVSTDGDVKRGLSRREVIKENLQDYKGVNYQRLFATKKFALHTSLTWLIWLTIGIAYPLYFGFIPSYLEHKFNSVSTLHKTYRNYCIVSGVGAVGPITAGFFVETRFGRRWMMGISAALTGVFLFAYTSATSETADLAFQCVTGILGNFEYAIMYAFTPESFPGPSRGTGTGTAATLLRFGGLCASLISANVGFTTVPIYVSAALWICVGIACFGLPFETHGHAAV</sequence>
<dbReference type="GO" id="GO:0022857">
    <property type="term" value="F:transmembrane transporter activity"/>
    <property type="evidence" value="ECO:0007669"/>
    <property type="project" value="InterPro"/>
</dbReference>
<feature type="transmembrane region" description="Helical" evidence="7">
    <location>
        <begin position="239"/>
        <end position="261"/>
    </location>
</feature>
<evidence type="ECO:0000259" key="8">
    <source>
        <dbReference type="PROSITE" id="PS50850"/>
    </source>
</evidence>
<feature type="transmembrane region" description="Helical" evidence="7">
    <location>
        <begin position="510"/>
        <end position="528"/>
    </location>
</feature>
<evidence type="ECO:0000256" key="4">
    <source>
        <dbReference type="ARBA" id="ARBA00022692"/>
    </source>
</evidence>
<proteinExistence type="inferred from homology"/>
<feature type="transmembrane region" description="Helical" evidence="7">
    <location>
        <begin position="138"/>
        <end position="160"/>
    </location>
</feature>
<dbReference type="RefSeq" id="XP_033402370.1">
    <property type="nucleotide sequence ID" value="XM_033538616.1"/>
</dbReference>
<reference evidence="9" key="1">
    <citation type="journal article" date="2020" name="Stud. Mycol.">
        <title>101 Dothideomycetes genomes: a test case for predicting lifestyles and emergence of pathogens.</title>
        <authorList>
            <person name="Haridas S."/>
            <person name="Albert R."/>
            <person name="Binder M."/>
            <person name="Bloem J."/>
            <person name="Labutti K."/>
            <person name="Salamov A."/>
            <person name="Andreopoulos B."/>
            <person name="Baker S."/>
            <person name="Barry K."/>
            <person name="Bills G."/>
            <person name="Bluhm B."/>
            <person name="Cannon C."/>
            <person name="Castanera R."/>
            <person name="Culley D."/>
            <person name="Daum C."/>
            <person name="Ezra D."/>
            <person name="Gonzalez J."/>
            <person name="Henrissat B."/>
            <person name="Kuo A."/>
            <person name="Liang C."/>
            <person name="Lipzen A."/>
            <person name="Lutzoni F."/>
            <person name="Magnuson J."/>
            <person name="Mondo S."/>
            <person name="Nolan M."/>
            <person name="Ohm R."/>
            <person name="Pangilinan J."/>
            <person name="Park H.-J."/>
            <person name="Ramirez L."/>
            <person name="Alfaro M."/>
            <person name="Sun H."/>
            <person name="Tritt A."/>
            <person name="Yoshinaga Y."/>
            <person name="Zwiers L.-H."/>
            <person name="Turgeon B."/>
            <person name="Goodwin S."/>
            <person name="Spatafora J."/>
            <person name="Crous P."/>
            <person name="Grigoriev I."/>
        </authorList>
    </citation>
    <scope>NUCLEOTIDE SEQUENCE</scope>
    <source>
        <strain evidence="9">CBS 121167</strain>
    </source>
</reference>
<dbReference type="InterPro" id="IPR011701">
    <property type="entry name" value="MFS"/>
</dbReference>
<evidence type="ECO:0000256" key="7">
    <source>
        <dbReference type="SAM" id="Phobius"/>
    </source>
</evidence>
<evidence type="ECO:0000313" key="10">
    <source>
        <dbReference type="Proteomes" id="UP000799438"/>
    </source>
</evidence>
<dbReference type="GeneID" id="54296112"/>
<feature type="transmembrane region" description="Helical" evidence="7">
    <location>
        <begin position="194"/>
        <end position="219"/>
    </location>
</feature>
<evidence type="ECO:0000256" key="3">
    <source>
        <dbReference type="ARBA" id="ARBA00022448"/>
    </source>
</evidence>
<keyword evidence="4 7" id="KW-0812">Transmembrane</keyword>
<accession>A0A6A6BVF0</accession>
<feature type="transmembrane region" description="Helical" evidence="7">
    <location>
        <begin position="108"/>
        <end position="126"/>
    </location>
</feature>
<evidence type="ECO:0000313" key="9">
    <source>
        <dbReference type="EMBL" id="KAF2146661.1"/>
    </source>
</evidence>
<comment type="similarity">
    <text evidence="2">Belongs to the major facilitator superfamily.</text>
</comment>
<dbReference type="EMBL" id="ML995475">
    <property type="protein sequence ID" value="KAF2146661.1"/>
    <property type="molecule type" value="Genomic_DNA"/>
</dbReference>
<feature type="transmembrane region" description="Helical" evidence="7">
    <location>
        <begin position="447"/>
        <end position="467"/>
    </location>
</feature>
<keyword evidence="10" id="KW-1185">Reference proteome</keyword>
<feature type="transmembrane region" description="Helical" evidence="7">
    <location>
        <begin position="349"/>
        <end position="372"/>
    </location>
</feature>
<dbReference type="Proteomes" id="UP000799438">
    <property type="component" value="Unassembled WGS sequence"/>
</dbReference>
<dbReference type="Gene3D" id="1.20.1250.20">
    <property type="entry name" value="MFS general substrate transporter like domains"/>
    <property type="match status" value="1"/>
</dbReference>
<protein>
    <recommendedName>
        <fullName evidence="8">Major facilitator superfamily (MFS) profile domain-containing protein</fullName>
    </recommendedName>
</protein>
<dbReference type="PANTHER" id="PTHR23511">
    <property type="entry name" value="SYNAPTIC VESICLE GLYCOPROTEIN 2"/>
    <property type="match status" value="1"/>
</dbReference>
<evidence type="ECO:0000256" key="1">
    <source>
        <dbReference type="ARBA" id="ARBA00004141"/>
    </source>
</evidence>
<feature type="transmembrane region" description="Helical" evidence="7">
    <location>
        <begin position="166"/>
        <end position="187"/>
    </location>
</feature>
<organism evidence="9 10">
    <name type="scientific">Aplosporella prunicola CBS 121167</name>
    <dbReference type="NCBI Taxonomy" id="1176127"/>
    <lineage>
        <taxon>Eukaryota</taxon>
        <taxon>Fungi</taxon>
        <taxon>Dikarya</taxon>
        <taxon>Ascomycota</taxon>
        <taxon>Pezizomycotina</taxon>
        <taxon>Dothideomycetes</taxon>
        <taxon>Dothideomycetes incertae sedis</taxon>
        <taxon>Botryosphaeriales</taxon>
        <taxon>Aplosporellaceae</taxon>
        <taxon>Aplosporella</taxon>
    </lineage>
</organism>
<evidence type="ECO:0000256" key="5">
    <source>
        <dbReference type="ARBA" id="ARBA00022989"/>
    </source>
</evidence>
<name>A0A6A6BVF0_9PEZI</name>